<sequence length="77" mass="8646">MIVSSNEASNKATDNNGTRSDGNMQTSKTIPENIDLANKPAEWLHVCPCFLGFGYPQLNHCSFVNTQFCRLLNIDRR</sequence>
<keyword evidence="3" id="KW-1185">Reference proteome</keyword>
<evidence type="ECO:0000313" key="2">
    <source>
        <dbReference type="EMBL" id="CEL60525.1"/>
    </source>
</evidence>
<accession>A0A0B7FS68</accession>
<proteinExistence type="predicted"/>
<protein>
    <submittedName>
        <fullName evidence="2">Uncharacterized protein</fullName>
    </submittedName>
</protein>
<evidence type="ECO:0000256" key="1">
    <source>
        <dbReference type="SAM" id="MobiDB-lite"/>
    </source>
</evidence>
<dbReference type="Proteomes" id="UP000059188">
    <property type="component" value="Unassembled WGS sequence"/>
</dbReference>
<reference evidence="2 3" key="1">
    <citation type="submission" date="2014-11" db="EMBL/GenBank/DDBJ databases">
        <authorList>
            <person name="Wibberg Daniel"/>
        </authorList>
    </citation>
    <scope>NUCLEOTIDE SEQUENCE [LARGE SCALE GENOMIC DNA]</scope>
    <source>
        <strain evidence="2">Rhizoctonia solani AG1-IB 7/3/14</strain>
    </source>
</reference>
<name>A0A0B7FS68_THACB</name>
<dbReference type="AlphaFoldDB" id="A0A0B7FS68"/>
<gene>
    <name evidence="2" type="ORF">RSOLAG1IB_09707</name>
</gene>
<feature type="region of interest" description="Disordered" evidence="1">
    <location>
        <begin position="1"/>
        <end position="32"/>
    </location>
</feature>
<organism evidence="2 3">
    <name type="scientific">Thanatephorus cucumeris (strain AG1-IB / isolate 7/3/14)</name>
    <name type="common">Lettuce bottom rot fungus</name>
    <name type="synonym">Rhizoctonia solani</name>
    <dbReference type="NCBI Taxonomy" id="1108050"/>
    <lineage>
        <taxon>Eukaryota</taxon>
        <taxon>Fungi</taxon>
        <taxon>Dikarya</taxon>
        <taxon>Basidiomycota</taxon>
        <taxon>Agaricomycotina</taxon>
        <taxon>Agaricomycetes</taxon>
        <taxon>Cantharellales</taxon>
        <taxon>Ceratobasidiaceae</taxon>
        <taxon>Rhizoctonia</taxon>
        <taxon>Rhizoctonia solani AG-1</taxon>
    </lineage>
</organism>
<dbReference type="EMBL" id="LN679148">
    <property type="protein sequence ID" value="CEL60525.1"/>
    <property type="molecule type" value="Genomic_DNA"/>
</dbReference>
<feature type="compositionally biased region" description="Polar residues" evidence="1">
    <location>
        <begin position="1"/>
        <end position="30"/>
    </location>
</feature>
<evidence type="ECO:0000313" key="3">
    <source>
        <dbReference type="Proteomes" id="UP000059188"/>
    </source>
</evidence>